<feature type="compositionally biased region" description="Basic and acidic residues" evidence="1">
    <location>
        <begin position="1"/>
        <end position="12"/>
    </location>
</feature>
<gene>
    <name evidence="2" type="ORF">PZE19_32410</name>
</gene>
<organism evidence="2 3">
    <name type="scientific">Paludisphaera mucosa</name>
    <dbReference type="NCBI Taxonomy" id="3030827"/>
    <lineage>
        <taxon>Bacteria</taxon>
        <taxon>Pseudomonadati</taxon>
        <taxon>Planctomycetota</taxon>
        <taxon>Planctomycetia</taxon>
        <taxon>Isosphaerales</taxon>
        <taxon>Isosphaeraceae</taxon>
        <taxon>Paludisphaera</taxon>
    </lineage>
</organism>
<reference evidence="2 3" key="1">
    <citation type="submission" date="2023-03" db="EMBL/GenBank/DDBJ databases">
        <title>Paludisphaera mucosa sp. nov. a novel planctomycete from northern fen.</title>
        <authorList>
            <person name="Ivanova A."/>
        </authorList>
    </citation>
    <scope>NUCLEOTIDE SEQUENCE [LARGE SCALE GENOMIC DNA]</scope>
    <source>
        <strain evidence="2 3">Pla2</strain>
    </source>
</reference>
<evidence type="ECO:0008006" key="4">
    <source>
        <dbReference type="Google" id="ProtNLM"/>
    </source>
</evidence>
<evidence type="ECO:0000256" key="1">
    <source>
        <dbReference type="SAM" id="MobiDB-lite"/>
    </source>
</evidence>
<feature type="compositionally biased region" description="Low complexity" evidence="1">
    <location>
        <begin position="26"/>
        <end position="49"/>
    </location>
</feature>
<comment type="caution">
    <text evidence="2">The sequence shown here is derived from an EMBL/GenBank/DDBJ whole genome shotgun (WGS) entry which is preliminary data.</text>
</comment>
<sequence length="108" mass="11771">MLAGVLEREKTQPKPFEPEVEEPVEAEPSPSKGRGGAASAKARAAAPSAKRIKPRTIHLPDDLFERILVQSHRRGRTISEYVAALLDRHVPDHRVVRSSGSAESEDAA</sequence>
<dbReference type="RefSeq" id="WP_277864812.1">
    <property type="nucleotide sequence ID" value="NZ_JARRAG010000008.1"/>
</dbReference>
<proteinExistence type="predicted"/>
<accession>A0ABT6FLP5</accession>
<protein>
    <recommendedName>
        <fullName evidence="4">CopG-like ribbon-helix-helix domain-containing protein</fullName>
    </recommendedName>
</protein>
<name>A0ABT6FLP5_9BACT</name>
<dbReference type="Proteomes" id="UP001216907">
    <property type="component" value="Unassembled WGS sequence"/>
</dbReference>
<evidence type="ECO:0000313" key="3">
    <source>
        <dbReference type="Proteomes" id="UP001216907"/>
    </source>
</evidence>
<feature type="region of interest" description="Disordered" evidence="1">
    <location>
        <begin position="1"/>
        <end position="54"/>
    </location>
</feature>
<evidence type="ECO:0000313" key="2">
    <source>
        <dbReference type="EMBL" id="MDG3008493.1"/>
    </source>
</evidence>
<dbReference type="EMBL" id="JARRAG010000008">
    <property type="protein sequence ID" value="MDG3008493.1"/>
    <property type="molecule type" value="Genomic_DNA"/>
</dbReference>
<keyword evidence="3" id="KW-1185">Reference proteome</keyword>